<proteinExistence type="predicted"/>
<name>A0A507ZS11_9FLAO</name>
<dbReference type="InterPro" id="IPR046219">
    <property type="entry name" value="DUF6252"/>
</dbReference>
<dbReference type="RefSeq" id="WP_141421269.1">
    <property type="nucleotide sequence ID" value="NZ_VIAR01000004.1"/>
</dbReference>
<accession>A0A507ZS11</accession>
<protein>
    <recommendedName>
        <fullName evidence="4">DUF4397 domain-containing protein</fullName>
    </recommendedName>
</protein>
<dbReference type="OrthoDB" id="1399177at2"/>
<comment type="caution">
    <text evidence="2">The sequence shown here is derived from an EMBL/GenBank/DDBJ whole genome shotgun (WGS) entry which is preliminary data.</text>
</comment>
<dbReference type="EMBL" id="VIAR01000004">
    <property type="protein sequence ID" value="TQD39321.1"/>
    <property type="molecule type" value="Genomic_DNA"/>
</dbReference>
<evidence type="ECO:0008006" key="4">
    <source>
        <dbReference type="Google" id="ProtNLM"/>
    </source>
</evidence>
<dbReference type="PROSITE" id="PS51257">
    <property type="entry name" value="PROKAR_LIPOPROTEIN"/>
    <property type="match status" value="1"/>
</dbReference>
<evidence type="ECO:0000313" key="3">
    <source>
        <dbReference type="Proteomes" id="UP000317169"/>
    </source>
</evidence>
<feature type="chain" id="PRO_5021360505" description="DUF4397 domain-containing protein" evidence="1">
    <location>
        <begin position="21"/>
        <end position="443"/>
    </location>
</feature>
<evidence type="ECO:0000256" key="1">
    <source>
        <dbReference type="SAM" id="SignalP"/>
    </source>
</evidence>
<dbReference type="Pfam" id="PF19765">
    <property type="entry name" value="DUF6252"/>
    <property type="match status" value="3"/>
</dbReference>
<evidence type="ECO:0000313" key="2">
    <source>
        <dbReference type="EMBL" id="TQD39321.1"/>
    </source>
</evidence>
<gene>
    <name evidence="2" type="ORF">FKR84_05355</name>
</gene>
<dbReference type="AlphaFoldDB" id="A0A507ZS11"/>
<organism evidence="2 3">
    <name type="scientific">Haloflavibacter putidus</name>
    <dbReference type="NCBI Taxonomy" id="2576776"/>
    <lineage>
        <taxon>Bacteria</taxon>
        <taxon>Pseudomonadati</taxon>
        <taxon>Bacteroidota</taxon>
        <taxon>Flavobacteriia</taxon>
        <taxon>Flavobacteriales</taxon>
        <taxon>Flavobacteriaceae</taxon>
        <taxon>Haloflavibacter</taxon>
    </lineage>
</organism>
<reference evidence="2 3" key="1">
    <citation type="submission" date="2019-06" db="EMBL/GenBank/DDBJ databases">
        <title>Flavibacter putida gen. nov., sp. nov., a novel marine bacterium of the family Flavobacteriaceae isolated from coastal seawater.</title>
        <authorList>
            <person name="Feng X."/>
        </authorList>
    </citation>
    <scope>NUCLEOTIDE SEQUENCE [LARGE SCALE GENOMIC DNA]</scope>
    <source>
        <strain evidence="2 3">PLHSN227</strain>
    </source>
</reference>
<sequence length="443" mass="46407">MKKYTLLSFAAAIFAFFALSSCDNEPLEGEFGPGPNPPGGGGNANSSFEAVVDSTNFVASFSNAITENDMTIISGSLADGTSIQLTYAGFGTGDFTLSDYVEGDGIASYMEMGQNQQYITSPPDATGSLAVTEYDAEAGVISGNFSFTAQKEVEQEDGSFQTVTVEVTQGVFINVNLESDQTPPTGGGDATFEVKLDGELFSDNQVNANNNEDGFVMEATVGNQQMIVQVFNPAEGTFNLGNGADADALILYNVDSTNEESPVYTSTEGTLTITSFDTTNKTASGTFNGTLVDSFGEEPEISMTEGVFENVSFGVAESPNSATALIDGEPFEASIFSVFEAGGDTIGISFDSDLDVSIQLTLPQNIETGTFAITAAPAAYSANIFYEEGNSTLDYASLPDTGEITITSVNGDMVSGIFNFTAETGNGDTLTVTEGEFTMDVSM</sequence>
<dbReference type="Proteomes" id="UP000317169">
    <property type="component" value="Unassembled WGS sequence"/>
</dbReference>
<keyword evidence="3" id="KW-1185">Reference proteome</keyword>
<feature type="signal peptide" evidence="1">
    <location>
        <begin position="1"/>
        <end position="20"/>
    </location>
</feature>
<keyword evidence="1" id="KW-0732">Signal</keyword>